<dbReference type="CDD" id="cd01647">
    <property type="entry name" value="RT_LTR"/>
    <property type="match status" value="1"/>
</dbReference>
<dbReference type="PANTHER" id="PTHR37984">
    <property type="entry name" value="PROTEIN CBG26694"/>
    <property type="match status" value="1"/>
</dbReference>
<name>A0AAE1ZB43_SCHME</name>
<organism evidence="2 3">
    <name type="scientific">Schistosoma mekongi</name>
    <name type="common">Parasitic worm</name>
    <dbReference type="NCBI Taxonomy" id="38744"/>
    <lineage>
        <taxon>Eukaryota</taxon>
        <taxon>Metazoa</taxon>
        <taxon>Spiralia</taxon>
        <taxon>Lophotrochozoa</taxon>
        <taxon>Platyhelminthes</taxon>
        <taxon>Trematoda</taxon>
        <taxon>Digenea</taxon>
        <taxon>Strigeidida</taxon>
        <taxon>Schistosomatoidea</taxon>
        <taxon>Schistosomatidae</taxon>
        <taxon>Schistosoma</taxon>
    </lineage>
</organism>
<dbReference type="InterPro" id="IPR043502">
    <property type="entry name" value="DNA/RNA_pol_sf"/>
</dbReference>
<reference evidence="2" key="1">
    <citation type="submission" date="2022-04" db="EMBL/GenBank/DDBJ databases">
        <authorList>
            <person name="Xu L."/>
            <person name="Lv Z."/>
        </authorList>
    </citation>
    <scope>NUCLEOTIDE SEQUENCE</scope>
    <source>
        <strain evidence="2">LV_2022a</strain>
    </source>
</reference>
<dbReference type="Gene3D" id="3.10.10.10">
    <property type="entry name" value="HIV Type 1 Reverse Transcriptase, subunit A, domain 1"/>
    <property type="match status" value="1"/>
</dbReference>
<dbReference type="Proteomes" id="UP001292079">
    <property type="component" value="Unassembled WGS sequence"/>
</dbReference>
<evidence type="ECO:0000259" key="1">
    <source>
        <dbReference type="PROSITE" id="PS50878"/>
    </source>
</evidence>
<sequence length="251" mass="28043">EFPSIFQSGLGRYSTMKATLRLQQGAKHVSRPKRPVPYAALPKVDEELNRLQQQGVITPVSYSAWAAPIVVIKKANDTIRICADFSTGLNAALEQHHYPLPVPADLFTMLNGGKFFAKLDLADAYLQVEVADECRELLTINTHRGMFQYNRLPFGVKTAPSIFQQLMDTILTGISGVAAYLDDILIVATSPGELHERTITVLQRICENGFRLRCEKCQFFLRVSKILRNSIFQQLMDTILTGHLGGCCLSR</sequence>
<dbReference type="PROSITE" id="PS50878">
    <property type="entry name" value="RT_POL"/>
    <property type="match status" value="1"/>
</dbReference>
<dbReference type="Pfam" id="PF00078">
    <property type="entry name" value="RVT_1"/>
    <property type="match status" value="1"/>
</dbReference>
<protein>
    <recommendedName>
        <fullName evidence="1">Reverse transcriptase domain-containing protein</fullName>
    </recommendedName>
</protein>
<dbReference type="EMBL" id="JALJAT010000003">
    <property type="protein sequence ID" value="KAK4471021.1"/>
    <property type="molecule type" value="Genomic_DNA"/>
</dbReference>
<proteinExistence type="predicted"/>
<dbReference type="PANTHER" id="PTHR37984:SF5">
    <property type="entry name" value="PROTEIN NYNRIN-LIKE"/>
    <property type="match status" value="1"/>
</dbReference>
<feature type="non-terminal residue" evidence="2">
    <location>
        <position position="1"/>
    </location>
</feature>
<comment type="caution">
    <text evidence="2">The sequence shown here is derived from an EMBL/GenBank/DDBJ whole genome shotgun (WGS) entry which is preliminary data.</text>
</comment>
<evidence type="ECO:0000313" key="2">
    <source>
        <dbReference type="EMBL" id="KAK4471021.1"/>
    </source>
</evidence>
<reference evidence="2" key="2">
    <citation type="journal article" date="2023" name="Infect Dis Poverty">
        <title>Chromosome-scale genome of the human blood fluke Schistosoma mekongi and its implications for public health.</title>
        <authorList>
            <person name="Zhou M."/>
            <person name="Xu L."/>
            <person name="Xu D."/>
            <person name="Chen W."/>
            <person name="Khan J."/>
            <person name="Hu Y."/>
            <person name="Huang H."/>
            <person name="Wei H."/>
            <person name="Zhang Y."/>
            <person name="Chusongsang P."/>
            <person name="Tanasarnprasert K."/>
            <person name="Hu X."/>
            <person name="Limpanont Y."/>
            <person name="Lv Z."/>
        </authorList>
    </citation>
    <scope>NUCLEOTIDE SEQUENCE</scope>
    <source>
        <strain evidence="2">LV_2022a</strain>
    </source>
</reference>
<dbReference type="InterPro" id="IPR050951">
    <property type="entry name" value="Retrovirus_Pol_polyprotein"/>
</dbReference>
<dbReference type="AlphaFoldDB" id="A0AAE1ZB43"/>
<dbReference type="InterPro" id="IPR000477">
    <property type="entry name" value="RT_dom"/>
</dbReference>
<keyword evidence="3" id="KW-1185">Reference proteome</keyword>
<dbReference type="InterPro" id="IPR043128">
    <property type="entry name" value="Rev_trsase/Diguanyl_cyclase"/>
</dbReference>
<accession>A0AAE1ZB43</accession>
<evidence type="ECO:0000313" key="3">
    <source>
        <dbReference type="Proteomes" id="UP001292079"/>
    </source>
</evidence>
<dbReference type="Gene3D" id="3.30.70.270">
    <property type="match status" value="1"/>
</dbReference>
<gene>
    <name evidence="2" type="ORF">MN116_000004</name>
</gene>
<feature type="domain" description="Reverse transcriptase" evidence="1">
    <location>
        <begin position="53"/>
        <end position="239"/>
    </location>
</feature>
<dbReference type="SUPFAM" id="SSF56672">
    <property type="entry name" value="DNA/RNA polymerases"/>
    <property type="match status" value="1"/>
</dbReference>